<name>A0ABQ4XGR4_9ASTR</name>
<gene>
    <name evidence="3" type="ORF">Tco_0679049</name>
</gene>
<keyword evidence="1" id="KW-0175">Coiled coil</keyword>
<proteinExistence type="predicted"/>
<protein>
    <submittedName>
        <fullName evidence="3">Uncharacterized protein</fullName>
    </submittedName>
</protein>
<evidence type="ECO:0000256" key="1">
    <source>
        <dbReference type="SAM" id="Coils"/>
    </source>
</evidence>
<dbReference type="EMBL" id="BQNB010009508">
    <property type="protein sequence ID" value="GJS64485.1"/>
    <property type="molecule type" value="Genomic_DNA"/>
</dbReference>
<organism evidence="3 4">
    <name type="scientific">Tanacetum coccineum</name>
    <dbReference type="NCBI Taxonomy" id="301880"/>
    <lineage>
        <taxon>Eukaryota</taxon>
        <taxon>Viridiplantae</taxon>
        <taxon>Streptophyta</taxon>
        <taxon>Embryophyta</taxon>
        <taxon>Tracheophyta</taxon>
        <taxon>Spermatophyta</taxon>
        <taxon>Magnoliopsida</taxon>
        <taxon>eudicotyledons</taxon>
        <taxon>Gunneridae</taxon>
        <taxon>Pentapetalae</taxon>
        <taxon>asterids</taxon>
        <taxon>campanulids</taxon>
        <taxon>Asterales</taxon>
        <taxon>Asteraceae</taxon>
        <taxon>Asteroideae</taxon>
        <taxon>Anthemideae</taxon>
        <taxon>Anthemidinae</taxon>
        <taxon>Tanacetum</taxon>
    </lineage>
</organism>
<evidence type="ECO:0000313" key="3">
    <source>
        <dbReference type="EMBL" id="GJS64485.1"/>
    </source>
</evidence>
<evidence type="ECO:0000313" key="4">
    <source>
        <dbReference type="Proteomes" id="UP001151760"/>
    </source>
</evidence>
<keyword evidence="4" id="KW-1185">Reference proteome</keyword>
<feature type="coiled-coil region" evidence="1">
    <location>
        <begin position="27"/>
        <end position="54"/>
    </location>
</feature>
<feature type="region of interest" description="Disordered" evidence="2">
    <location>
        <begin position="292"/>
        <end position="326"/>
    </location>
</feature>
<reference evidence="3" key="1">
    <citation type="journal article" date="2022" name="Int. J. Mol. Sci.">
        <title>Draft Genome of Tanacetum Coccineum: Genomic Comparison of Closely Related Tanacetum-Family Plants.</title>
        <authorList>
            <person name="Yamashiro T."/>
            <person name="Shiraishi A."/>
            <person name="Nakayama K."/>
            <person name="Satake H."/>
        </authorList>
    </citation>
    <scope>NUCLEOTIDE SEQUENCE</scope>
</reference>
<feature type="compositionally biased region" description="Basic and acidic residues" evidence="2">
    <location>
        <begin position="310"/>
        <end position="319"/>
    </location>
</feature>
<sequence>MNYYEPNPSYDSSGFDQPQPPQDSVDHQGILQALRKIQKELEEIKLDQRMKKENMSIEEMMREKIDDEYERDCEIKIEQLLQDYNGLGIEIRKKERILMEEKSLAVSRRIQSICDDDDEYSIQTQEYLKKFSSTNTPVLPIEELDNSLSMGDEHLDTILSIENLVPIPSEFEGISDETCDVPVRDDSSTFDVLNDHSEILSDSNNDGTSSDDDDYEDVEYEEVNDVDQEEKEFDLEDIFQIQDVILREKFLNINRLISNIESLKENPTPDCVLESPSSFPISVVDSDSLFEESDTSFSNSGNSLPEFESISDHTEETKSDSTTTHANYSHSEYDSFLFKIEPNQEGLISIVISDNSNDPLLELPEFESFHFEPSSPLPPSEPPDVEICLHFELDTLVIDNFNELNDDQRGRVKIRSLTPTSPLRAGGISSGWNFHDCPDFEDSRACGFVHSFELHILSFI</sequence>
<feature type="region of interest" description="Disordered" evidence="2">
    <location>
        <begin position="1"/>
        <end position="26"/>
    </location>
</feature>
<accession>A0ABQ4XGR4</accession>
<dbReference type="Proteomes" id="UP001151760">
    <property type="component" value="Unassembled WGS sequence"/>
</dbReference>
<reference evidence="3" key="2">
    <citation type="submission" date="2022-01" db="EMBL/GenBank/DDBJ databases">
        <authorList>
            <person name="Yamashiro T."/>
            <person name="Shiraishi A."/>
            <person name="Satake H."/>
            <person name="Nakayama K."/>
        </authorList>
    </citation>
    <scope>NUCLEOTIDE SEQUENCE</scope>
</reference>
<comment type="caution">
    <text evidence="3">The sequence shown here is derived from an EMBL/GenBank/DDBJ whole genome shotgun (WGS) entry which is preliminary data.</text>
</comment>
<evidence type="ECO:0000256" key="2">
    <source>
        <dbReference type="SAM" id="MobiDB-lite"/>
    </source>
</evidence>